<organism evidence="1 2">
    <name type="scientific">Desulfuribacillus stibiiarsenatis</name>
    <dbReference type="NCBI Taxonomy" id="1390249"/>
    <lineage>
        <taxon>Bacteria</taxon>
        <taxon>Bacillati</taxon>
        <taxon>Bacillota</taxon>
        <taxon>Desulfuribacillia</taxon>
        <taxon>Desulfuribacillales</taxon>
        <taxon>Desulfuribacillaceae</taxon>
        <taxon>Desulfuribacillus</taxon>
    </lineage>
</organism>
<dbReference type="EMBL" id="MJAT01000040">
    <property type="protein sequence ID" value="OEH84154.1"/>
    <property type="molecule type" value="Genomic_DNA"/>
</dbReference>
<evidence type="ECO:0000313" key="1">
    <source>
        <dbReference type="EMBL" id="OEH84154.1"/>
    </source>
</evidence>
<evidence type="ECO:0000313" key="2">
    <source>
        <dbReference type="Proteomes" id="UP000095255"/>
    </source>
</evidence>
<proteinExistence type="predicted"/>
<dbReference type="PROSITE" id="PS51257">
    <property type="entry name" value="PROKAR_LIPOPROTEIN"/>
    <property type="match status" value="1"/>
</dbReference>
<dbReference type="AlphaFoldDB" id="A0A1E5L225"/>
<dbReference type="OrthoDB" id="2989717at2"/>
<protein>
    <submittedName>
        <fullName evidence="1">Uncharacterized protein</fullName>
    </submittedName>
</protein>
<name>A0A1E5L225_9FIRM</name>
<sequence length="145" mass="16534">MNKIKILIICIIIIFSAGCTQNYPVKEFILSGESEDWSSELKVIGSELELKLKYKNGIQKLDSNELIEVQLHLLENEGHNGLNAANNKPTLVNKMLGTSFTLSLMEIKNDEITVHFRDDYFTSNEPVDIKLVIIWNQVEQTLLLQ</sequence>
<keyword evidence="2" id="KW-1185">Reference proteome</keyword>
<accession>A0A1E5L225</accession>
<dbReference type="RefSeq" id="WP_069703391.1">
    <property type="nucleotide sequence ID" value="NZ_MJAT01000040.1"/>
</dbReference>
<reference evidence="1 2" key="1">
    <citation type="submission" date="2016-09" db="EMBL/GenBank/DDBJ databases">
        <title>Desulfuribacillus arsenicus sp. nov., an obligately anaerobic, dissimilatory arsenic- and antimonate-reducing bacterium isolated from anoxic sediments.</title>
        <authorList>
            <person name="Abin C.A."/>
            <person name="Hollibaugh J.T."/>
        </authorList>
    </citation>
    <scope>NUCLEOTIDE SEQUENCE [LARGE SCALE GENOMIC DNA]</scope>
    <source>
        <strain evidence="1 2">MLFW-2</strain>
    </source>
</reference>
<comment type="caution">
    <text evidence="1">The sequence shown here is derived from an EMBL/GenBank/DDBJ whole genome shotgun (WGS) entry which is preliminary data.</text>
</comment>
<gene>
    <name evidence="1" type="ORF">BHU72_12160</name>
</gene>
<dbReference type="Proteomes" id="UP000095255">
    <property type="component" value="Unassembled WGS sequence"/>
</dbReference>